<dbReference type="AlphaFoldDB" id="A0A7M6UWK9"/>
<evidence type="ECO:0000256" key="3">
    <source>
        <dbReference type="ARBA" id="ARBA00022692"/>
    </source>
</evidence>
<feature type="transmembrane region" description="Helical" evidence="8">
    <location>
        <begin position="268"/>
        <end position="287"/>
    </location>
</feature>
<dbReference type="RefSeq" id="NP_001177457.1">
    <property type="nucleotide sequence ID" value="NM_001190528.1"/>
</dbReference>
<dbReference type="GO" id="GO:0030425">
    <property type="term" value="C:dendrite"/>
    <property type="evidence" value="ECO:0007669"/>
    <property type="project" value="TreeGrafter"/>
</dbReference>
<comment type="subcellular location">
    <subcellularLocation>
        <location evidence="1 8">Cell membrane</location>
        <topology evidence="1 8">Multi-pass membrane protein</topology>
    </subcellularLocation>
</comment>
<dbReference type="CTD" id="100463024"/>
<keyword evidence="7 8" id="KW-0807">Transducer</keyword>
<keyword evidence="3 8" id="KW-0812">Transmembrane</keyword>
<feature type="transmembrane region" description="Helical" evidence="8">
    <location>
        <begin position="54"/>
        <end position="76"/>
    </location>
</feature>
<dbReference type="GO" id="GO:0005886">
    <property type="term" value="C:plasma membrane"/>
    <property type="evidence" value="ECO:0007669"/>
    <property type="project" value="UniProtKB-SubCell"/>
</dbReference>
<dbReference type="PANTHER" id="PTHR21143:SF133">
    <property type="entry name" value="GUSTATORY AND PHEROMONE RECEPTOR 32A-RELATED"/>
    <property type="match status" value="1"/>
</dbReference>
<dbReference type="GO" id="GO:0030424">
    <property type="term" value="C:axon"/>
    <property type="evidence" value="ECO:0007669"/>
    <property type="project" value="TreeGrafter"/>
</dbReference>
<organism evidence="9 10">
    <name type="scientific">Nasonia vitripennis</name>
    <name type="common">Parasitic wasp</name>
    <dbReference type="NCBI Taxonomy" id="7425"/>
    <lineage>
        <taxon>Eukaryota</taxon>
        <taxon>Metazoa</taxon>
        <taxon>Ecdysozoa</taxon>
        <taxon>Arthropoda</taxon>
        <taxon>Hexapoda</taxon>
        <taxon>Insecta</taxon>
        <taxon>Pterygota</taxon>
        <taxon>Neoptera</taxon>
        <taxon>Endopterygota</taxon>
        <taxon>Hymenoptera</taxon>
        <taxon>Apocrita</taxon>
        <taxon>Proctotrupomorpha</taxon>
        <taxon>Chalcidoidea</taxon>
        <taxon>Pteromalidae</taxon>
        <taxon>Pteromalinae</taxon>
        <taxon>Nasonia</taxon>
    </lineage>
</organism>
<reference evidence="9" key="1">
    <citation type="submission" date="2021-01" db="UniProtKB">
        <authorList>
            <consortium name="EnsemblMetazoa"/>
        </authorList>
    </citation>
    <scope>IDENTIFICATION</scope>
</reference>
<accession>A0A7M6UWK9</accession>
<dbReference type="SMR" id="A0A7M6UWK9"/>
<dbReference type="Proteomes" id="UP000002358">
    <property type="component" value="Chromosome 4"/>
</dbReference>
<dbReference type="GO" id="GO:0008049">
    <property type="term" value="P:male courtship behavior"/>
    <property type="evidence" value="ECO:0007669"/>
    <property type="project" value="TreeGrafter"/>
</dbReference>
<feature type="transmembrane region" description="Helical" evidence="8">
    <location>
        <begin position="146"/>
        <end position="170"/>
    </location>
</feature>
<evidence type="ECO:0000256" key="7">
    <source>
        <dbReference type="ARBA" id="ARBA00023224"/>
    </source>
</evidence>
<name>A0A7M6UWK9_NASVI</name>
<dbReference type="OrthoDB" id="6366728at2759"/>
<evidence type="ECO:0000256" key="8">
    <source>
        <dbReference type="RuleBase" id="RU363108"/>
    </source>
</evidence>
<evidence type="ECO:0000256" key="6">
    <source>
        <dbReference type="ARBA" id="ARBA00023170"/>
    </source>
</evidence>
<dbReference type="GO" id="GO:0050909">
    <property type="term" value="P:sensory perception of taste"/>
    <property type="evidence" value="ECO:0007669"/>
    <property type="project" value="InterPro"/>
</dbReference>
<keyword evidence="2 8" id="KW-1003">Cell membrane</keyword>
<dbReference type="GO" id="GO:0007165">
    <property type="term" value="P:signal transduction"/>
    <property type="evidence" value="ECO:0007669"/>
    <property type="project" value="UniProtKB-KW"/>
</dbReference>
<dbReference type="Pfam" id="PF08395">
    <property type="entry name" value="7tm_7"/>
    <property type="match status" value="1"/>
</dbReference>
<feature type="transmembrane region" description="Helical" evidence="8">
    <location>
        <begin position="307"/>
        <end position="324"/>
    </location>
</feature>
<keyword evidence="6 8" id="KW-0675">Receptor</keyword>
<evidence type="ECO:0000313" key="10">
    <source>
        <dbReference type="Proteomes" id="UP000002358"/>
    </source>
</evidence>
<protein>
    <recommendedName>
        <fullName evidence="8">Gustatory receptor</fullName>
    </recommendedName>
</protein>
<feature type="transmembrane region" description="Helical" evidence="8">
    <location>
        <begin position="182"/>
        <end position="207"/>
    </location>
</feature>
<keyword evidence="10" id="KW-1185">Reference proteome</keyword>
<evidence type="ECO:0000256" key="5">
    <source>
        <dbReference type="ARBA" id="ARBA00023136"/>
    </source>
</evidence>
<dbReference type="PANTHER" id="PTHR21143">
    <property type="entry name" value="INVERTEBRATE GUSTATORY RECEPTOR"/>
    <property type="match status" value="1"/>
</dbReference>
<dbReference type="GO" id="GO:0043025">
    <property type="term" value="C:neuronal cell body"/>
    <property type="evidence" value="ECO:0007669"/>
    <property type="project" value="TreeGrafter"/>
</dbReference>
<dbReference type="GO" id="GO:0007635">
    <property type="term" value="P:chemosensory behavior"/>
    <property type="evidence" value="ECO:0007669"/>
    <property type="project" value="TreeGrafter"/>
</dbReference>
<evidence type="ECO:0000256" key="4">
    <source>
        <dbReference type="ARBA" id="ARBA00022989"/>
    </source>
</evidence>
<dbReference type="GeneID" id="100463024"/>
<evidence type="ECO:0000256" key="2">
    <source>
        <dbReference type="ARBA" id="ARBA00022475"/>
    </source>
</evidence>
<feature type="transmembrane region" description="Helical" evidence="8">
    <location>
        <begin position="379"/>
        <end position="397"/>
    </location>
</feature>
<dbReference type="InterPro" id="IPR013604">
    <property type="entry name" value="7TM_chemorcpt"/>
</dbReference>
<dbReference type="InParanoid" id="A0A7M6UWK9"/>
<keyword evidence="4 8" id="KW-1133">Transmembrane helix</keyword>
<comment type="function">
    <text evidence="8">Gustatory receptor which mediates acceptance or avoidance behavior, depending on its substrates.</text>
</comment>
<feature type="transmembrane region" description="Helical" evidence="8">
    <location>
        <begin position="96"/>
        <end position="113"/>
    </location>
</feature>
<evidence type="ECO:0000256" key="1">
    <source>
        <dbReference type="ARBA" id="ARBA00004651"/>
    </source>
</evidence>
<feature type="transmembrane region" description="Helical" evidence="8">
    <location>
        <begin position="13"/>
        <end position="33"/>
    </location>
</feature>
<comment type="similarity">
    <text evidence="8">Belongs to the insect chemoreceptor superfamily. Gustatory receptor (GR) family.</text>
</comment>
<comment type="caution">
    <text evidence="8">Lacks conserved residue(s) required for the propagation of feature annotation.</text>
</comment>
<keyword evidence="5 8" id="KW-0472">Membrane</keyword>
<dbReference type="KEGG" id="nvi:100463024"/>
<proteinExistence type="inferred from homology"/>
<evidence type="ECO:0000313" key="9">
    <source>
        <dbReference type="EnsemblMetazoa" id="NP_001177457"/>
    </source>
</evidence>
<dbReference type="EnsemblMetazoa" id="NM_001190528">
    <property type="protein sequence ID" value="NP_001177457"/>
    <property type="gene ID" value="GeneID_100463024"/>
</dbReference>
<sequence length="401" mass="47118">MFIKDFINKKDKVFVKFIFYYFKVLGTATISFNTESTKSRKRNEWKFTHSKSSIMYNIGLIIFVTTVSSFGFIYASFQHQTNFKKFERVTDRAEDVFNILSVTIIMMMFCFKYKNMAGIANKMSMIYQSLISSCPQTLYKSFTDNILLHIILIISPYIIIWPFIIVFNFINFPEFEIYNFTIFMNDIVITALLMHYSTVLILLKYFFKMFNVRLSFMLEEQDYLCEIQYLNCNNRSKGKIKELFHMRKLYASLYEVSQDVSSFYSGPMFLCIFKILVSATLSLYYVAKPIIIDSHTILNVEIIRNSMFGLIYATALLIFTTLVTQTARESVKTREITNRCIINFENKYIIKELSQFSTFLLQADVTFTVYGFFSLNQSLLTSMTASMTTYLVIILQFQQNN</sequence>
<dbReference type="FunCoup" id="A0A7M6UWK9">
    <property type="interactions" value="27"/>
</dbReference>